<evidence type="ECO:0000313" key="3">
    <source>
        <dbReference type="Proteomes" id="UP000186817"/>
    </source>
</evidence>
<keyword evidence="3" id="KW-1185">Reference proteome</keyword>
<name>A0A1Q9EKC8_SYMMI</name>
<dbReference type="InterPro" id="IPR015797">
    <property type="entry name" value="NUDIX_hydrolase-like_dom_sf"/>
</dbReference>
<accession>A0A1Q9EKC8</accession>
<protein>
    <recommendedName>
        <fullName evidence="4">Nudix hydrolase domain-containing protein</fullName>
    </recommendedName>
</protein>
<dbReference type="Proteomes" id="UP000186817">
    <property type="component" value="Unassembled WGS sequence"/>
</dbReference>
<feature type="region of interest" description="Disordered" evidence="1">
    <location>
        <begin position="24"/>
        <end position="85"/>
    </location>
</feature>
<sequence>MLVVQTDNPAAEVSVAALAVRSADMAAPARSQWHDQRHKQEPLPEHHDGGVATAAADDIGDDDDDDDDDDDGDVGLGGDDVDLDGDDDVLPMTTIIFRCARMQENATLGPLEKAVEQGLIVHYARALMLDGNGRVLVGHRDAPGLSCRQSYEIGAATICKPGEAPLPCALRALAEEMQSEDAHEFPAAVKEQKGFMLSLDDGSVHQQLVDFVCVWLPDGFPWKSVYTSSWTFDKPAAVQLKLAAAGLWCSGDFQSMMEVAFTAIKGCGRHNED</sequence>
<organism evidence="2 3">
    <name type="scientific">Symbiodinium microadriaticum</name>
    <name type="common">Dinoflagellate</name>
    <name type="synonym">Zooxanthella microadriatica</name>
    <dbReference type="NCBI Taxonomy" id="2951"/>
    <lineage>
        <taxon>Eukaryota</taxon>
        <taxon>Sar</taxon>
        <taxon>Alveolata</taxon>
        <taxon>Dinophyceae</taxon>
        <taxon>Suessiales</taxon>
        <taxon>Symbiodiniaceae</taxon>
        <taxon>Symbiodinium</taxon>
    </lineage>
</organism>
<gene>
    <name evidence="2" type="ORF">AK812_SmicGene8671</name>
</gene>
<evidence type="ECO:0008006" key="4">
    <source>
        <dbReference type="Google" id="ProtNLM"/>
    </source>
</evidence>
<evidence type="ECO:0000313" key="2">
    <source>
        <dbReference type="EMBL" id="OLQ07882.1"/>
    </source>
</evidence>
<dbReference type="Gene3D" id="3.90.79.10">
    <property type="entry name" value="Nucleoside Triphosphate Pyrophosphohydrolase"/>
    <property type="match status" value="1"/>
</dbReference>
<comment type="caution">
    <text evidence="2">The sequence shown here is derived from an EMBL/GenBank/DDBJ whole genome shotgun (WGS) entry which is preliminary data.</text>
</comment>
<feature type="compositionally biased region" description="Acidic residues" evidence="1">
    <location>
        <begin position="58"/>
        <end position="85"/>
    </location>
</feature>
<dbReference type="OrthoDB" id="10317563at2759"/>
<dbReference type="AlphaFoldDB" id="A0A1Q9EKC8"/>
<dbReference type="SUPFAM" id="SSF55811">
    <property type="entry name" value="Nudix"/>
    <property type="match status" value="1"/>
</dbReference>
<feature type="compositionally biased region" description="Basic and acidic residues" evidence="1">
    <location>
        <begin position="32"/>
        <end position="49"/>
    </location>
</feature>
<proteinExistence type="predicted"/>
<evidence type="ECO:0000256" key="1">
    <source>
        <dbReference type="SAM" id="MobiDB-lite"/>
    </source>
</evidence>
<reference evidence="2 3" key="1">
    <citation type="submission" date="2016-02" db="EMBL/GenBank/DDBJ databases">
        <title>Genome analysis of coral dinoflagellate symbionts highlights evolutionary adaptations to a symbiotic lifestyle.</title>
        <authorList>
            <person name="Aranda M."/>
            <person name="Li Y."/>
            <person name="Liew Y.J."/>
            <person name="Baumgarten S."/>
            <person name="Simakov O."/>
            <person name="Wilson M."/>
            <person name="Piel J."/>
            <person name="Ashoor H."/>
            <person name="Bougouffa S."/>
            <person name="Bajic V.B."/>
            <person name="Ryu T."/>
            <person name="Ravasi T."/>
            <person name="Bayer T."/>
            <person name="Micklem G."/>
            <person name="Kim H."/>
            <person name="Bhak J."/>
            <person name="Lajeunesse T.C."/>
            <person name="Voolstra C.R."/>
        </authorList>
    </citation>
    <scope>NUCLEOTIDE SEQUENCE [LARGE SCALE GENOMIC DNA]</scope>
    <source>
        <strain evidence="2 3">CCMP2467</strain>
    </source>
</reference>
<dbReference type="EMBL" id="LSRX01000130">
    <property type="protein sequence ID" value="OLQ07882.1"/>
    <property type="molecule type" value="Genomic_DNA"/>
</dbReference>